<dbReference type="GO" id="GO:0000976">
    <property type="term" value="F:transcription cis-regulatory region binding"/>
    <property type="evidence" value="ECO:0007669"/>
    <property type="project" value="TreeGrafter"/>
</dbReference>
<dbReference type="Pfam" id="PF13377">
    <property type="entry name" value="Peripla_BP_3"/>
    <property type="match status" value="1"/>
</dbReference>
<proteinExistence type="predicted"/>
<dbReference type="Pfam" id="PF00356">
    <property type="entry name" value="LacI"/>
    <property type="match status" value="1"/>
</dbReference>
<evidence type="ECO:0000313" key="8">
    <source>
        <dbReference type="Proteomes" id="UP000275024"/>
    </source>
</evidence>
<keyword evidence="3" id="KW-0804">Transcription</keyword>
<dbReference type="InterPro" id="IPR000843">
    <property type="entry name" value="HTH_LacI"/>
</dbReference>
<dbReference type="InterPro" id="IPR046335">
    <property type="entry name" value="LacI/GalR-like_sensor"/>
</dbReference>
<dbReference type="SMART" id="SM00354">
    <property type="entry name" value="HTH_LACI"/>
    <property type="match status" value="1"/>
</dbReference>
<dbReference type="CDD" id="cd01392">
    <property type="entry name" value="HTH_LacI"/>
    <property type="match status" value="1"/>
</dbReference>
<dbReference type="OrthoDB" id="3227375at2"/>
<keyword evidence="2" id="KW-0238">DNA-binding</keyword>
<evidence type="ECO:0000256" key="3">
    <source>
        <dbReference type="ARBA" id="ARBA00023163"/>
    </source>
</evidence>
<sequence length="348" mass="35828">MIRSGNASPTLAVVAREAGVSVPTASKVANGREGVAPETRRRVAQVMRRLGYARRPPSAARRSAPLVELVADRLDGPWSGAVLRGVEQAAQRAGVGLLVSAAPTGDGLGSARHEWFHLLRGRGPSGVLFSVDALPTAAHDRLVGHGVPFVLIGPALDPPPDAPSVVAADRLGGADAARHLLGLGHRRLAVIDGGARPRRDGARVAGFRSAVEAAGLALPLAYVRHARGDATLARRGAAELLAMAEPPTALFVCSDAACSDAMALGVCAELAGRGVRVPEDVSVVGFGDLSPAPWSFPRLTTVRQPVTEMAARALHLLLRLIDGGPAPDAPTEVPTCLVVRDSTAPPAG</sequence>
<dbReference type="PANTHER" id="PTHR30146:SF153">
    <property type="entry name" value="LACTOSE OPERON REPRESSOR"/>
    <property type="match status" value="1"/>
</dbReference>
<dbReference type="InterPro" id="IPR028082">
    <property type="entry name" value="Peripla_BP_I"/>
</dbReference>
<evidence type="ECO:0000313" key="6">
    <source>
        <dbReference type="EMBL" id="RKN27892.1"/>
    </source>
</evidence>
<dbReference type="PANTHER" id="PTHR30146">
    <property type="entry name" value="LACI-RELATED TRANSCRIPTIONAL REPRESSOR"/>
    <property type="match status" value="1"/>
</dbReference>
<keyword evidence="1" id="KW-0805">Transcription regulation</keyword>
<dbReference type="Gene3D" id="3.40.50.2300">
    <property type="match status" value="2"/>
</dbReference>
<dbReference type="InterPro" id="IPR010982">
    <property type="entry name" value="Lambda_DNA-bd_dom_sf"/>
</dbReference>
<dbReference type="EMBL" id="RBDY01000001">
    <property type="protein sequence ID" value="RKN27892.1"/>
    <property type="molecule type" value="Genomic_DNA"/>
</dbReference>
<dbReference type="GO" id="GO:0003700">
    <property type="term" value="F:DNA-binding transcription factor activity"/>
    <property type="evidence" value="ECO:0007669"/>
    <property type="project" value="TreeGrafter"/>
</dbReference>
<dbReference type="Gene3D" id="1.10.260.40">
    <property type="entry name" value="lambda repressor-like DNA-binding domains"/>
    <property type="match status" value="1"/>
</dbReference>
<evidence type="ECO:0000256" key="2">
    <source>
        <dbReference type="ARBA" id="ARBA00023125"/>
    </source>
</evidence>
<dbReference type="SUPFAM" id="SSF47413">
    <property type="entry name" value="lambda repressor-like DNA-binding domains"/>
    <property type="match status" value="1"/>
</dbReference>
<reference evidence="7 8" key="1">
    <citation type="submission" date="2018-09" db="EMBL/GenBank/DDBJ databases">
        <title>Streptomyces sp. nov. DS1-2, an endophytic actinomycete isolated from roots of Dendrobium scabrilingue.</title>
        <authorList>
            <person name="Kuncharoen N."/>
            <person name="Kudo T."/>
            <person name="Ohkuma M."/>
            <person name="Yuki M."/>
            <person name="Tanasupawat S."/>
        </authorList>
    </citation>
    <scope>NUCLEOTIDE SEQUENCE [LARGE SCALE GENOMIC DNA]</scope>
    <source>
        <strain evidence="5 8">AZ1-7</strain>
        <strain evidence="6 7">DS1-2</strain>
    </source>
</reference>
<dbReference type="SUPFAM" id="SSF53822">
    <property type="entry name" value="Periplasmic binding protein-like I"/>
    <property type="match status" value="1"/>
</dbReference>
<evidence type="ECO:0000313" key="5">
    <source>
        <dbReference type="EMBL" id="RKN12898.1"/>
    </source>
</evidence>
<comment type="caution">
    <text evidence="5">The sequence shown here is derived from an EMBL/GenBank/DDBJ whole genome shotgun (WGS) entry which is preliminary data.</text>
</comment>
<evidence type="ECO:0000313" key="7">
    <source>
        <dbReference type="Proteomes" id="UP000268652"/>
    </source>
</evidence>
<evidence type="ECO:0000256" key="1">
    <source>
        <dbReference type="ARBA" id="ARBA00023015"/>
    </source>
</evidence>
<dbReference type="Proteomes" id="UP000268652">
    <property type="component" value="Unassembled WGS sequence"/>
</dbReference>
<keyword evidence="7" id="KW-1185">Reference proteome</keyword>
<dbReference type="PROSITE" id="PS50932">
    <property type="entry name" value="HTH_LACI_2"/>
    <property type="match status" value="1"/>
</dbReference>
<accession>A0A3A9WIQ0</accession>
<organism evidence="5 8">
    <name type="scientific">Streptomyces radicis</name>
    <dbReference type="NCBI Taxonomy" id="1750517"/>
    <lineage>
        <taxon>Bacteria</taxon>
        <taxon>Bacillati</taxon>
        <taxon>Actinomycetota</taxon>
        <taxon>Actinomycetes</taxon>
        <taxon>Kitasatosporales</taxon>
        <taxon>Streptomycetaceae</taxon>
        <taxon>Streptomyces</taxon>
    </lineage>
</organism>
<dbReference type="EMBL" id="RBDX01000001">
    <property type="protein sequence ID" value="RKN12898.1"/>
    <property type="molecule type" value="Genomic_DNA"/>
</dbReference>
<dbReference type="Proteomes" id="UP000275024">
    <property type="component" value="Unassembled WGS sequence"/>
</dbReference>
<feature type="domain" description="HTH lacI-type" evidence="4">
    <location>
        <begin position="9"/>
        <end position="63"/>
    </location>
</feature>
<evidence type="ECO:0000259" key="4">
    <source>
        <dbReference type="PROSITE" id="PS50932"/>
    </source>
</evidence>
<name>A0A3A9WIQ0_9ACTN</name>
<dbReference type="RefSeq" id="WP_120695249.1">
    <property type="nucleotide sequence ID" value="NZ_RBDX01000001.1"/>
</dbReference>
<protein>
    <submittedName>
        <fullName evidence="5">LacI family transcriptional regulator</fullName>
    </submittedName>
</protein>
<dbReference type="AlphaFoldDB" id="A0A3A9WIQ0"/>
<gene>
    <name evidence="6" type="ORF">D7318_02645</name>
    <name evidence="5" type="ORF">D7319_00245</name>
</gene>